<organism evidence="2 3">
    <name type="scientific">Porphyra umbilicalis</name>
    <name type="common">Purple laver</name>
    <name type="synonym">Red alga</name>
    <dbReference type="NCBI Taxonomy" id="2786"/>
    <lineage>
        <taxon>Eukaryota</taxon>
        <taxon>Rhodophyta</taxon>
        <taxon>Bangiophyceae</taxon>
        <taxon>Bangiales</taxon>
        <taxon>Bangiaceae</taxon>
        <taxon>Porphyra</taxon>
    </lineage>
</organism>
<dbReference type="EMBL" id="KV918790">
    <property type="protein sequence ID" value="OSX79453.1"/>
    <property type="molecule type" value="Genomic_DNA"/>
</dbReference>
<feature type="region of interest" description="Disordered" evidence="1">
    <location>
        <begin position="87"/>
        <end position="140"/>
    </location>
</feature>
<evidence type="ECO:0000313" key="2">
    <source>
        <dbReference type="EMBL" id="OSX79453.1"/>
    </source>
</evidence>
<dbReference type="Proteomes" id="UP000218209">
    <property type="component" value="Unassembled WGS sequence"/>
</dbReference>
<evidence type="ECO:0000256" key="1">
    <source>
        <dbReference type="SAM" id="MobiDB-lite"/>
    </source>
</evidence>
<feature type="compositionally biased region" description="Pro residues" evidence="1">
    <location>
        <begin position="273"/>
        <end position="290"/>
    </location>
</feature>
<evidence type="ECO:0000313" key="3">
    <source>
        <dbReference type="Proteomes" id="UP000218209"/>
    </source>
</evidence>
<sequence>MASNKRSASALDLPNEKRGQMKSTTTDACLEASKLSPFHVLRRFTDAKLMHKSRRNKKIGSHLCALRVADPLFTPLIAARRCSLERKKKHSGGNTPCGAPPAPSLAATADGRPWPAPPPRAGLTHHGRAPAPNVPGWRTGGRPTCRAGRLSLQLPPTLSLSRLGGGGCRVAVHKVARLAAMEIYGQVTSNCARYVVVRSVIVVGGGITTPPPPSPYLRRERATMAPPPPPALDWTVTEQLRECRRSRHAGRRRKPPWRPPFLPPPFLPPPFLPPPFLPPPPPPPPPPSPCGPTATAPPSAANRRRRVDRPPPRLLCRMVHSAACPYCWAYYDYSSHPPPAVPLRRDSDK</sequence>
<accession>A0A1X6PFK6</accession>
<gene>
    <name evidence="2" type="ORF">BU14_0076s0009</name>
</gene>
<feature type="region of interest" description="Disordered" evidence="1">
    <location>
        <begin position="273"/>
        <end position="312"/>
    </location>
</feature>
<dbReference type="AlphaFoldDB" id="A0A1X6PFK6"/>
<name>A0A1X6PFK6_PORUM</name>
<protein>
    <submittedName>
        <fullName evidence="2">Uncharacterized protein</fullName>
    </submittedName>
</protein>
<proteinExistence type="predicted"/>
<keyword evidence="3" id="KW-1185">Reference proteome</keyword>
<reference evidence="2 3" key="1">
    <citation type="submission" date="2017-03" db="EMBL/GenBank/DDBJ databases">
        <title>WGS assembly of Porphyra umbilicalis.</title>
        <authorList>
            <person name="Brawley S.H."/>
            <person name="Blouin N.A."/>
            <person name="Ficko-Blean E."/>
            <person name="Wheeler G.L."/>
            <person name="Lohr M."/>
            <person name="Goodson H.V."/>
            <person name="Jenkins J.W."/>
            <person name="Blaby-Haas C.E."/>
            <person name="Helliwell K.E."/>
            <person name="Chan C."/>
            <person name="Marriage T."/>
            <person name="Bhattacharya D."/>
            <person name="Klein A.S."/>
            <person name="Badis Y."/>
            <person name="Brodie J."/>
            <person name="Cao Y."/>
            <person name="Collen J."/>
            <person name="Dittami S.M."/>
            <person name="Gachon C.M."/>
            <person name="Green B.R."/>
            <person name="Karpowicz S."/>
            <person name="Kim J.W."/>
            <person name="Kudahl U."/>
            <person name="Lin S."/>
            <person name="Michel G."/>
            <person name="Mittag M."/>
            <person name="Olson B.J."/>
            <person name="Pangilinan J."/>
            <person name="Peng Y."/>
            <person name="Qiu H."/>
            <person name="Shu S."/>
            <person name="Singer J.T."/>
            <person name="Smith A.G."/>
            <person name="Sprecher B.N."/>
            <person name="Wagner V."/>
            <person name="Wang W."/>
            <person name="Wang Z.-Y."/>
            <person name="Yan J."/>
            <person name="Yarish C."/>
            <person name="Zoeuner-Riek S."/>
            <person name="Zhuang Y."/>
            <person name="Zou Y."/>
            <person name="Lindquist E.A."/>
            <person name="Grimwood J."/>
            <person name="Barry K."/>
            <person name="Rokhsar D.S."/>
            <person name="Schmutz J."/>
            <person name="Stiller J.W."/>
            <person name="Grossman A.R."/>
            <person name="Prochnik S.E."/>
        </authorList>
    </citation>
    <scope>NUCLEOTIDE SEQUENCE [LARGE SCALE GENOMIC DNA]</scope>
    <source>
        <strain evidence="2">4086291</strain>
    </source>
</reference>
<feature type="region of interest" description="Disordered" evidence="1">
    <location>
        <begin position="1"/>
        <end position="22"/>
    </location>
</feature>